<evidence type="ECO:0000256" key="1">
    <source>
        <dbReference type="SAM" id="Phobius"/>
    </source>
</evidence>
<feature type="domain" description="IPT/TIG" evidence="2">
    <location>
        <begin position="967"/>
        <end position="1059"/>
    </location>
</feature>
<dbReference type="EMBL" id="CAEZTS010000002">
    <property type="protein sequence ID" value="CAB4564869.1"/>
    <property type="molecule type" value="Genomic_DNA"/>
</dbReference>
<accession>A0A6J6DPL7</accession>
<dbReference type="Gene3D" id="2.60.40.10">
    <property type="entry name" value="Immunoglobulins"/>
    <property type="match status" value="5"/>
</dbReference>
<gene>
    <name evidence="3" type="ORF">UFOPK1722_00027</name>
</gene>
<dbReference type="InterPro" id="IPR002909">
    <property type="entry name" value="IPT_dom"/>
</dbReference>
<organism evidence="3">
    <name type="scientific">freshwater metagenome</name>
    <dbReference type="NCBI Taxonomy" id="449393"/>
    <lineage>
        <taxon>unclassified sequences</taxon>
        <taxon>metagenomes</taxon>
        <taxon>ecological metagenomes</taxon>
    </lineage>
</organism>
<dbReference type="SUPFAM" id="SSF49313">
    <property type="entry name" value="Cadherin-like"/>
    <property type="match status" value="2"/>
</dbReference>
<dbReference type="InterPro" id="IPR052918">
    <property type="entry name" value="Motility_Chemotaxis_Reg"/>
</dbReference>
<dbReference type="SMART" id="SM00429">
    <property type="entry name" value="IPT"/>
    <property type="match status" value="3"/>
</dbReference>
<dbReference type="InterPro" id="IPR013783">
    <property type="entry name" value="Ig-like_fold"/>
</dbReference>
<proteinExistence type="predicted"/>
<dbReference type="CDD" id="cd00102">
    <property type="entry name" value="IPT"/>
    <property type="match status" value="1"/>
</dbReference>
<feature type="domain" description="IPT/TIG" evidence="2">
    <location>
        <begin position="652"/>
        <end position="741"/>
    </location>
</feature>
<dbReference type="Pfam" id="PF05345">
    <property type="entry name" value="He_PIG"/>
    <property type="match status" value="2"/>
</dbReference>
<feature type="domain" description="IPT/TIG" evidence="2">
    <location>
        <begin position="566"/>
        <end position="650"/>
    </location>
</feature>
<protein>
    <submittedName>
        <fullName evidence="3">Unannotated protein</fullName>
    </submittedName>
</protein>
<dbReference type="GO" id="GO:0016020">
    <property type="term" value="C:membrane"/>
    <property type="evidence" value="ECO:0007669"/>
    <property type="project" value="InterPro"/>
</dbReference>
<keyword evidence="1" id="KW-0812">Transmembrane</keyword>
<dbReference type="GO" id="GO:0005509">
    <property type="term" value="F:calcium ion binding"/>
    <property type="evidence" value="ECO:0007669"/>
    <property type="project" value="InterPro"/>
</dbReference>
<dbReference type="SUPFAM" id="SSF81296">
    <property type="entry name" value="E set domains"/>
    <property type="match status" value="3"/>
</dbReference>
<name>A0A6J6DPL7_9ZZZZ</name>
<dbReference type="InterPro" id="IPR014756">
    <property type="entry name" value="Ig_E-set"/>
</dbReference>
<dbReference type="InterPro" id="IPR015919">
    <property type="entry name" value="Cadherin-like_sf"/>
</dbReference>
<keyword evidence="1" id="KW-1133">Transmembrane helix</keyword>
<reference evidence="3" key="1">
    <citation type="submission" date="2020-05" db="EMBL/GenBank/DDBJ databases">
        <authorList>
            <person name="Chiriac C."/>
            <person name="Salcher M."/>
            <person name="Ghai R."/>
            <person name="Kavagutti S V."/>
        </authorList>
    </citation>
    <scope>NUCLEOTIDE SEQUENCE</scope>
</reference>
<keyword evidence="1" id="KW-0472">Membrane</keyword>
<dbReference type="CDD" id="cd00603">
    <property type="entry name" value="IPT_PCSR"/>
    <property type="match status" value="1"/>
</dbReference>
<evidence type="ECO:0000313" key="3">
    <source>
        <dbReference type="EMBL" id="CAB4564869.1"/>
    </source>
</evidence>
<evidence type="ECO:0000259" key="2">
    <source>
        <dbReference type="SMART" id="SM00429"/>
    </source>
</evidence>
<dbReference type="Pfam" id="PF18676">
    <property type="entry name" value="MBG_2"/>
    <property type="match status" value="1"/>
</dbReference>
<dbReference type="PANTHER" id="PTHR35580">
    <property type="entry name" value="CELL SURFACE GLYCOPROTEIN (S-LAYER PROTEIN)-LIKE PROTEIN"/>
    <property type="match status" value="1"/>
</dbReference>
<feature type="transmembrane region" description="Helical" evidence="1">
    <location>
        <begin position="12"/>
        <end position="33"/>
    </location>
</feature>
<dbReference type="Pfam" id="PF01833">
    <property type="entry name" value="TIG"/>
    <property type="match status" value="3"/>
</dbReference>
<dbReference type="PANTHER" id="PTHR35580:SF1">
    <property type="entry name" value="PHYTASE-LIKE DOMAIN-CONTAINING PROTEIN"/>
    <property type="match status" value="1"/>
</dbReference>
<dbReference type="InterPro" id="IPR041286">
    <property type="entry name" value="MBG_2"/>
</dbReference>
<sequence length="1714" mass="172497">MLTDLIPSFRRAGSWPIAVFALLCASVATFGFLSDGQAYTSNGAKVSVVQGQGDSNSQFVFGTSGGNNLNIGTFTGSGGGDMNPSLSATLNKVSCNGGQGVFVQMLDGAGELSWVKTFGAGDQFNSGSLNIHSATVDSSGNIYLGVSAQYSLYAEPGYSTCQAGGATALFTRGFSQNLSYLVIKLNSSGSFQWLYTLPFDGNHPLVNGYSARLGPDSIAVDGGGNVYVGGTFNGFNLDFDSVNSGTTVLTSFPATYNSSVASDDPFIIKLNSSGAVQWGKNYGGAGFDGMSALKTGSNGSLYAGGYFANNASSGAGNINNSNNPVFPVGVSLTQSSSGGQDGFLMKLDSSGVPQETKRVSSTATDVVGRITVSGSNVYVLGTLGGATSASVDGITPTVSPAAAQPVVWKLTDGGGSMVSDWARGFTAPAASTRTLNTLNVDSSGNIYIGGSFTATADLDLTTTGTENFTSVGASDAFFSKYDSSFTYQWSRVVTGALDEGVNWIDNTGGFFVAGFFKRPATTGSPVPTPVDLDTGVGVAPPGFFSSSGDSDGFVMYPDSNGYSVSATTISTITANGSTAGGTVVTITGNNLFGASVTFDGIAGTGVTQGANSLAGAQITVVAPAHVAGTVDVVVTANGGTVSRPAAFTYWEPPIITSISPNTGAQNSTKPGVVISGTNLDGTACPGGVTIGGTAVTACVLNTASNPQTLTVTAPSKALGQYNVVVTAHGGATTVANGFEYVLPPPTITGISAPVSNGLSTANSMTRLSGTAANPPTLTINGTNLANATVTIAGVAQTRLNAASTTGSFTIAGLNLPASAISTTAPVVVTTSGGTASSTFNVTAAKPYIFTNSQTISFADEQGNAVTSANPYGGTRVSMSDGSNRHFSNPAVTSAWLTTTQYSLTVNRRDLTAVSATANGFTGVLPMRPCTVTTFTSSFLNVANSDGEVNMSNTFMSGSQWASWNTNAPVIVAISPTSGRSSGGTTVTITGTDLECAQTVRFGGPTGATATIVSVSPTQLVVTSPAGTVGNAVVYVGTQKASATYNSSGTASSANTFVYVNSAVSASVSTVNAVRGTAITPVTMSPTGFTGTPTYSVTTGVLPSGLSIDPTSGSISGTPTANQSATNVTITAADGSSSATTTVAFAVGSPNVSVAPSTSSVAVTRGTAITSVTMSPSAFLDPVTFSIAPALPQGLSFNTTTGAITGSPAEVQPSTNYTVTATDGTDTATTTVAIGVTKAAVAEANRQLSFDCSRALTAGSVRVIAEVGDTIELSLDCGASGSDRYALVNGVAGGSVAGALEYETRTGLPNVSPNTLLSGERGIWSIDLDPAATSVVRVTVRPQINGNPITAGLAIARVVFSGGGSFDLLIAFPLTVAASSHTVTAGDPVPTLTGTPSIAGVSRTGESCSTSYTTTSPAGAYPVTCSGGVAPGYSITYVAGSITASAAPATSRVLATPINTTPTLVTSSNAALLQAEPGAGEAYENGVPVVVDVIVVPAAAAEVAPEDRTPEQVAEIQQVARQIEDDLNSLAPGSNLGVRVENTDTGAEFRGFAVYPDDETRDFPIPVENVVVMKTPRSAVVIGGIDPDLTPSEVSPAGVLEVTAGGDVTAALYGYPASANGEIVMMSTPILLGDIRTGSDGSFVGQVSIPRELAVGDHTIVLTTAGRTTSMGFKLAPKLLPSTGWNSETPMNLAIWLLTSGAFVAVVRRRRLIVD</sequence>